<keyword evidence="10" id="KW-1185">Reference proteome</keyword>
<dbReference type="InterPro" id="IPR052337">
    <property type="entry name" value="SAT4-like"/>
</dbReference>
<evidence type="ECO:0000256" key="7">
    <source>
        <dbReference type="SAM" id="Phobius"/>
    </source>
</evidence>
<feature type="region of interest" description="Disordered" evidence="6">
    <location>
        <begin position="301"/>
        <end position="321"/>
    </location>
</feature>
<dbReference type="EMBL" id="JAQIZZ010000006">
    <property type="protein sequence ID" value="KAJ5538490.1"/>
    <property type="molecule type" value="Genomic_DNA"/>
</dbReference>
<protein>
    <recommendedName>
        <fullName evidence="8">Rhodopsin domain-containing protein</fullName>
    </recommendedName>
</protein>
<feature type="transmembrane region" description="Helical" evidence="7">
    <location>
        <begin position="41"/>
        <end position="63"/>
    </location>
</feature>
<comment type="similarity">
    <text evidence="5">Belongs to the SAT4 family.</text>
</comment>
<keyword evidence="4 7" id="KW-0472">Membrane</keyword>
<keyword evidence="3 7" id="KW-1133">Transmembrane helix</keyword>
<dbReference type="PANTHER" id="PTHR33048:SF92">
    <property type="entry name" value="INTEGRAL MEMBRANE PROTEIN"/>
    <property type="match status" value="1"/>
</dbReference>
<dbReference type="GO" id="GO:0016020">
    <property type="term" value="C:membrane"/>
    <property type="evidence" value="ECO:0007669"/>
    <property type="project" value="UniProtKB-SubCell"/>
</dbReference>
<evidence type="ECO:0000259" key="8">
    <source>
        <dbReference type="Pfam" id="PF20684"/>
    </source>
</evidence>
<feature type="domain" description="Rhodopsin" evidence="8">
    <location>
        <begin position="29"/>
        <end position="276"/>
    </location>
</feature>
<evidence type="ECO:0000256" key="2">
    <source>
        <dbReference type="ARBA" id="ARBA00022692"/>
    </source>
</evidence>
<feature type="transmembrane region" description="Helical" evidence="7">
    <location>
        <begin position="219"/>
        <end position="243"/>
    </location>
</feature>
<dbReference type="AlphaFoldDB" id="A0AAD6CTK9"/>
<gene>
    <name evidence="9" type="ORF">N7494_007969</name>
</gene>
<accession>A0AAD6CTK9</accession>
<dbReference type="PANTHER" id="PTHR33048">
    <property type="entry name" value="PTH11-LIKE INTEGRAL MEMBRANE PROTEIN (AFU_ORTHOLOGUE AFUA_5G11245)"/>
    <property type="match status" value="1"/>
</dbReference>
<comment type="subcellular location">
    <subcellularLocation>
        <location evidence="1">Membrane</location>
        <topology evidence="1">Multi-pass membrane protein</topology>
    </subcellularLocation>
</comment>
<evidence type="ECO:0000256" key="5">
    <source>
        <dbReference type="ARBA" id="ARBA00038359"/>
    </source>
</evidence>
<comment type="caution">
    <text evidence="9">The sequence shown here is derived from an EMBL/GenBank/DDBJ whole genome shotgun (WGS) entry which is preliminary data.</text>
</comment>
<keyword evidence="2 7" id="KW-0812">Transmembrane</keyword>
<dbReference type="Proteomes" id="UP001220324">
    <property type="component" value="Unassembled WGS sequence"/>
</dbReference>
<organism evidence="9 10">
    <name type="scientific">Penicillium frequentans</name>
    <dbReference type="NCBI Taxonomy" id="3151616"/>
    <lineage>
        <taxon>Eukaryota</taxon>
        <taxon>Fungi</taxon>
        <taxon>Dikarya</taxon>
        <taxon>Ascomycota</taxon>
        <taxon>Pezizomycotina</taxon>
        <taxon>Eurotiomycetes</taxon>
        <taxon>Eurotiomycetidae</taxon>
        <taxon>Eurotiales</taxon>
        <taxon>Aspergillaceae</taxon>
        <taxon>Penicillium</taxon>
    </lineage>
</organism>
<evidence type="ECO:0000313" key="9">
    <source>
        <dbReference type="EMBL" id="KAJ5538490.1"/>
    </source>
</evidence>
<evidence type="ECO:0000256" key="3">
    <source>
        <dbReference type="ARBA" id="ARBA00022989"/>
    </source>
</evidence>
<dbReference type="InterPro" id="IPR049326">
    <property type="entry name" value="Rhodopsin_dom_fungi"/>
</dbReference>
<feature type="compositionally biased region" description="Polar residues" evidence="6">
    <location>
        <begin position="390"/>
        <end position="408"/>
    </location>
</feature>
<feature type="transmembrane region" description="Helical" evidence="7">
    <location>
        <begin position="12"/>
        <end position="29"/>
    </location>
</feature>
<feature type="transmembrane region" description="Helical" evidence="7">
    <location>
        <begin position="135"/>
        <end position="158"/>
    </location>
</feature>
<feature type="region of interest" description="Disordered" evidence="6">
    <location>
        <begin position="374"/>
        <end position="408"/>
    </location>
</feature>
<evidence type="ECO:0000256" key="1">
    <source>
        <dbReference type="ARBA" id="ARBA00004141"/>
    </source>
</evidence>
<feature type="transmembrane region" description="Helical" evidence="7">
    <location>
        <begin position="186"/>
        <end position="207"/>
    </location>
</feature>
<reference evidence="9 10" key="1">
    <citation type="journal article" date="2023" name="IMA Fungus">
        <title>Comparative genomic study of the Penicillium genus elucidates a diverse pangenome and 15 lateral gene transfer events.</title>
        <authorList>
            <person name="Petersen C."/>
            <person name="Sorensen T."/>
            <person name="Nielsen M.R."/>
            <person name="Sondergaard T.E."/>
            <person name="Sorensen J.L."/>
            <person name="Fitzpatrick D.A."/>
            <person name="Frisvad J.C."/>
            <person name="Nielsen K.L."/>
        </authorList>
    </citation>
    <scope>NUCLEOTIDE SEQUENCE [LARGE SCALE GENOMIC DNA]</scope>
    <source>
        <strain evidence="9 10">IBT 35679</strain>
    </source>
</reference>
<proteinExistence type="inferred from homology"/>
<dbReference type="Pfam" id="PF20684">
    <property type="entry name" value="Fung_rhodopsin"/>
    <property type="match status" value="1"/>
</dbReference>
<sequence length="408" mass="45484">MDAAALEASGINLNLTSIVFALACASFIARISLRLITRRRLYLDDGLLFFAFACLCGASGIMFKRLRVVYLEFAVLSGLESAYSLAYEDMGNLVAQNTWEVAWLVLCWTAIFAVKWCYFAFFYPLLRNMSTRFTWYYRVGIFLSVACWITICVAEQLITCPYLGAEAGEKCFPTLPASHTSLMVTFWFWPVLDVMVDIIIVRIPILLLRRVQLDAMTKIGIGCFVCLSVFMSACAITRAAGTYYHGSLDYPWQNFWLHIEACIAVLMGSITAYRSTLIGSNEVSGRFQAYVEKFKRSLKRSTAEGTTDKAPEDAPSQSGFFGLPRLPRRLATFSGLKTRFGLRSTHGATLPTTASLDDEFSDYHAFLKSPPPVATVASSKSPASREMMQSMGSSTTAYSPNQYSQRSH</sequence>
<feature type="transmembrane region" description="Helical" evidence="7">
    <location>
        <begin position="255"/>
        <end position="273"/>
    </location>
</feature>
<evidence type="ECO:0000256" key="6">
    <source>
        <dbReference type="SAM" id="MobiDB-lite"/>
    </source>
</evidence>
<feature type="transmembrane region" description="Helical" evidence="7">
    <location>
        <begin position="101"/>
        <end position="123"/>
    </location>
</feature>
<name>A0AAD6CTK9_9EURO</name>
<evidence type="ECO:0000256" key="4">
    <source>
        <dbReference type="ARBA" id="ARBA00023136"/>
    </source>
</evidence>
<evidence type="ECO:0000313" key="10">
    <source>
        <dbReference type="Proteomes" id="UP001220324"/>
    </source>
</evidence>